<dbReference type="PANTHER" id="PTHR22642:SF2">
    <property type="entry name" value="PROTEIN LONG AFTER FAR-RED 3"/>
    <property type="match status" value="1"/>
</dbReference>
<dbReference type="InterPro" id="IPR013108">
    <property type="entry name" value="Amidohydro_3"/>
</dbReference>
<dbReference type="InterPro" id="IPR033932">
    <property type="entry name" value="YtcJ-like"/>
</dbReference>
<dbReference type="RefSeq" id="WP_107727453.1">
    <property type="nucleotide sequence ID" value="NZ_PZZP01000001.1"/>
</dbReference>
<accession>A0A2T4ZDP0</accession>
<reference evidence="2 3" key="1">
    <citation type="submission" date="2018-04" db="EMBL/GenBank/DDBJ databases">
        <title>Genomic Encyclopedia of Archaeal and Bacterial Type Strains, Phase II (KMG-II): from individual species to whole genera.</title>
        <authorList>
            <person name="Goeker M."/>
        </authorList>
    </citation>
    <scope>NUCLEOTIDE SEQUENCE [LARGE SCALE GENOMIC DNA]</scope>
    <source>
        <strain evidence="2 3">DSM 45169</strain>
    </source>
</reference>
<feature type="domain" description="Amidohydrolase 3" evidence="1">
    <location>
        <begin position="51"/>
        <end position="531"/>
    </location>
</feature>
<dbReference type="PANTHER" id="PTHR22642">
    <property type="entry name" value="IMIDAZOLONEPROPIONASE"/>
    <property type="match status" value="1"/>
</dbReference>
<dbReference type="EMBL" id="PZZP01000001">
    <property type="protein sequence ID" value="PTM60018.1"/>
    <property type="molecule type" value="Genomic_DNA"/>
</dbReference>
<protein>
    <recommendedName>
        <fullName evidence="1">Amidohydrolase 3 domain-containing protein</fullName>
    </recommendedName>
</protein>
<proteinExistence type="predicted"/>
<keyword evidence="3" id="KW-1185">Reference proteome</keyword>
<evidence type="ECO:0000313" key="3">
    <source>
        <dbReference type="Proteomes" id="UP000241639"/>
    </source>
</evidence>
<dbReference type="GO" id="GO:0016810">
    <property type="term" value="F:hydrolase activity, acting on carbon-nitrogen (but not peptide) bonds"/>
    <property type="evidence" value="ECO:0007669"/>
    <property type="project" value="InterPro"/>
</dbReference>
<evidence type="ECO:0000313" key="2">
    <source>
        <dbReference type="EMBL" id="PTM60018.1"/>
    </source>
</evidence>
<dbReference type="Gene3D" id="3.10.310.70">
    <property type="match status" value="1"/>
</dbReference>
<dbReference type="SUPFAM" id="SSF51338">
    <property type="entry name" value="Composite domain of metallo-dependent hydrolases"/>
    <property type="match status" value="1"/>
</dbReference>
<dbReference type="Proteomes" id="UP000241639">
    <property type="component" value="Unassembled WGS sequence"/>
</dbReference>
<dbReference type="Pfam" id="PF07969">
    <property type="entry name" value="Amidohydro_3"/>
    <property type="match status" value="1"/>
</dbReference>
<dbReference type="InterPro" id="IPR011059">
    <property type="entry name" value="Metal-dep_hydrolase_composite"/>
</dbReference>
<sequence length="535" mass="59537">MERALFINGQVITLDSTRPTAEAVYIEWGRIRAVGETEELLLQFGRHDVPVVDWEGNVVTPGLVDNHLHLLAYGMERSLLDLSQVNSKEELLRCLREVVAKTPEGRWIRGIHWDQNRWKKPTLPTLAEIDAVTPFHPVLLTRTCHHVYLVNSTALRTAGIGQNEPDPSDGSFGRDDRGNFNGLVYENASQPFFAALPAATDADRKKWAQTGAQEALSLGLTAVHTEDLRTAESVDALESIFRGLVEVDIPLRSHHLIYHPYLEEIKERGWKTGDGDEWFRIGAMKLFADGSIGGRTALLSQPYADAPDTCGLSVHMPAELQRWVEHARQAGMTVAIHAIGDGGTEMVLDALEAFPLRQWVSAPNRDRLIHAQVLRRDLLQRLTQLPLALDIQPRFVASDFPWVMNRLGRERLDYAYAWKTLLETGLPCGGGSDAPIEPLNPLLGIHAAITRRAPEDAHEEGYLPQQKLTPLQALRLFTLGAAATAGEEGERGSISPGKWADFTVFDRDLLGPDPDEWLQAQVRMTVVNGRIGYRA</sequence>
<dbReference type="InterPro" id="IPR032466">
    <property type="entry name" value="Metal_Hydrolase"/>
</dbReference>
<dbReference type="Gene3D" id="3.20.20.140">
    <property type="entry name" value="Metal-dependent hydrolases"/>
    <property type="match status" value="1"/>
</dbReference>
<organism evidence="2 3">
    <name type="scientific">Desmospora activa DSM 45169</name>
    <dbReference type="NCBI Taxonomy" id="1121389"/>
    <lineage>
        <taxon>Bacteria</taxon>
        <taxon>Bacillati</taxon>
        <taxon>Bacillota</taxon>
        <taxon>Bacilli</taxon>
        <taxon>Bacillales</taxon>
        <taxon>Thermoactinomycetaceae</taxon>
        <taxon>Desmospora</taxon>
    </lineage>
</organism>
<gene>
    <name evidence="2" type="ORF">C8J48_2657</name>
</gene>
<dbReference type="CDD" id="cd01300">
    <property type="entry name" value="YtcJ_like"/>
    <property type="match status" value="1"/>
</dbReference>
<dbReference type="AlphaFoldDB" id="A0A2T4ZDP0"/>
<dbReference type="Gene3D" id="2.30.40.10">
    <property type="entry name" value="Urease, subunit C, domain 1"/>
    <property type="match status" value="1"/>
</dbReference>
<dbReference type="OrthoDB" id="9767366at2"/>
<name>A0A2T4ZDP0_9BACL</name>
<comment type="caution">
    <text evidence="2">The sequence shown here is derived from an EMBL/GenBank/DDBJ whole genome shotgun (WGS) entry which is preliminary data.</text>
</comment>
<evidence type="ECO:0000259" key="1">
    <source>
        <dbReference type="Pfam" id="PF07969"/>
    </source>
</evidence>
<dbReference type="SUPFAM" id="SSF51556">
    <property type="entry name" value="Metallo-dependent hydrolases"/>
    <property type="match status" value="1"/>
</dbReference>